<feature type="transmembrane region" description="Helical" evidence="2">
    <location>
        <begin position="7"/>
        <end position="29"/>
    </location>
</feature>
<keyword evidence="1" id="KW-0732">Signal</keyword>
<dbReference type="EMBL" id="JAUOEM010000001">
    <property type="protein sequence ID" value="MDO5986703.1"/>
    <property type="molecule type" value="Genomic_DNA"/>
</dbReference>
<keyword evidence="2" id="KW-0812">Transmembrane</keyword>
<dbReference type="RefSeq" id="WP_303281219.1">
    <property type="nucleotide sequence ID" value="NZ_BAABCZ010000016.1"/>
</dbReference>
<gene>
    <name evidence="3" type="ORF">Q4Q39_04710</name>
</gene>
<dbReference type="Proteomes" id="UP001176891">
    <property type="component" value="Unassembled WGS sequence"/>
</dbReference>
<keyword evidence="4" id="KW-1185">Reference proteome</keyword>
<evidence type="ECO:0000313" key="4">
    <source>
        <dbReference type="Proteomes" id="UP001176891"/>
    </source>
</evidence>
<comment type="caution">
    <text evidence="3">The sequence shown here is derived from an EMBL/GenBank/DDBJ whole genome shotgun (WGS) entry which is preliminary data.</text>
</comment>
<dbReference type="Gene3D" id="3.30.1450.10">
    <property type="match status" value="1"/>
</dbReference>
<organism evidence="3 4">
    <name type="scientific">Flavivirga amylovorans</name>
    <dbReference type="NCBI Taxonomy" id="870486"/>
    <lineage>
        <taxon>Bacteria</taxon>
        <taxon>Pseudomonadati</taxon>
        <taxon>Bacteroidota</taxon>
        <taxon>Flavobacteriia</taxon>
        <taxon>Flavobacteriales</taxon>
        <taxon>Flavobacteriaceae</taxon>
        <taxon>Flavivirga</taxon>
    </lineage>
</organism>
<keyword evidence="2" id="KW-1133">Transmembrane helix</keyword>
<reference evidence="3" key="1">
    <citation type="submission" date="2023-07" db="EMBL/GenBank/DDBJ databases">
        <title>Two novel species in the genus Flavivirga.</title>
        <authorList>
            <person name="Kwon K."/>
        </authorList>
    </citation>
    <scope>NUCLEOTIDE SEQUENCE</scope>
    <source>
        <strain evidence="3">KACC 14157</strain>
    </source>
</reference>
<sequence>MRLVYKILTLALMIPTIYFVFMFGGLSLMEGYNIFDPYIDTEFAENYTPNKFDSITMGLTKEEVINTIGKPLFIFTDTITNRTEFHYTNDGFLRRKSNREYDINDFAWYRSNVYFDSKDKVTKIDKGWSYD</sequence>
<accession>A0ABT8WYD7</accession>
<protein>
    <recommendedName>
        <fullName evidence="5">Outer membrane protein assembly factor BamE</fullName>
    </recommendedName>
</protein>
<name>A0ABT8WYD7_9FLAO</name>
<evidence type="ECO:0000256" key="1">
    <source>
        <dbReference type="ARBA" id="ARBA00022729"/>
    </source>
</evidence>
<keyword evidence="2" id="KW-0472">Membrane</keyword>
<evidence type="ECO:0000313" key="3">
    <source>
        <dbReference type="EMBL" id="MDO5986703.1"/>
    </source>
</evidence>
<proteinExistence type="predicted"/>
<evidence type="ECO:0008006" key="5">
    <source>
        <dbReference type="Google" id="ProtNLM"/>
    </source>
</evidence>
<dbReference type="InterPro" id="IPR037873">
    <property type="entry name" value="BamE-like"/>
</dbReference>
<evidence type="ECO:0000256" key="2">
    <source>
        <dbReference type="SAM" id="Phobius"/>
    </source>
</evidence>